<protein>
    <submittedName>
        <fullName evidence="1">Uncharacterized protein</fullName>
    </submittedName>
</protein>
<accession>A0A1I5WBN1</accession>
<evidence type="ECO:0000313" key="1">
    <source>
        <dbReference type="EMBL" id="SFQ17055.1"/>
    </source>
</evidence>
<organism evidence="1 2">
    <name type="scientific">Amycolatopsis arida</name>
    <dbReference type="NCBI Taxonomy" id="587909"/>
    <lineage>
        <taxon>Bacteria</taxon>
        <taxon>Bacillati</taxon>
        <taxon>Actinomycetota</taxon>
        <taxon>Actinomycetes</taxon>
        <taxon>Pseudonocardiales</taxon>
        <taxon>Pseudonocardiaceae</taxon>
        <taxon>Amycolatopsis</taxon>
    </lineage>
</organism>
<proteinExistence type="predicted"/>
<reference evidence="2" key="1">
    <citation type="submission" date="2016-10" db="EMBL/GenBank/DDBJ databases">
        <authorList>
            <person name="Varghese N."/>
            <person name="Submissions S."/>
        </authorList>
    </citation>
    <scope>NUCLEOTIDE SEQUENCE [LARGE SCALE GENOMIC DNA]</scope>
    <source>
        <strain evidence="2">CGMCC 4.5579</strain>
    </source>
</reference>
<dbReference type="EMBL" id="FOWW01000005">
    <property type="protein sequence ID" value="SFQ17055.1"/>
    <property type="molecule type" value="Genomic_DNA"/>
</dbReference>
<name>A0A1I5WBN1_9PSEU</name>
<sequence length="41" mass="4994">MVFTYDRVYNKKKFPSFQGSKLTFDCHGDWRVFTRMAELSR</sequence>
<dbReference type="Proteomes" id="UP000198727">
    <property type="component" value="Unassembled WGS sequence"/>
</dbReference>
<keyword evidence="2" id="KW-1185">Reference proteome</keyword>
<dbReference type="AlphaFoldDB" id="A0A1I5WBN1"/>
<evidence type="ECO:0000313" key="2">
    <source>
        <dbReference type="Proteomes" id="UP000198727"/>
    </source>
</evidence>
<gene>
    <name evidence="1" type="ORF">SAMN05421810_10527</name>
</gene>